<dbReference type="OrthoDB" id="299369at2759"/>
<organism evidence="2 3">
    <name type="scientific">Paramecium sonneborni</name>
    <dbReference type="NCBI Taxonomy" id="65129"/>
    <lineage>
        <taxon>Eukaryota</taxon>
        <taxon>Sar</taxon>
        <taxon>Alveolata</taxon>
        <taxon>Ciliophora</taxon>
        <taxon>Intramacronucleata</taxon>
        <taxon>Oligohymenophorea</taxon>
        <taxon>Peniculida</taxon>
        <taxon>Parameciidae</taxon>
        <taxon>Paramecium</taxon>
    </lineage>
</organism>
<protein>
    <recommendedName>
        <fullName evidence="4">PAS domain-containing protein</fullName>
    </recommendedName>
</protein>
<evidence type="ECO:0000313" key="3">
    <source>
        <dbReference type="Proteomes" id="UP000692954"/>
    </source>
</evidence>
<feature type="transmembrane region" description="Helical" evidence="1">
    <location>
        <begin position="138"/>
        <end position="159"/>
    </location>
</feature>
<dbReference type="Proteomes" id="UP000692954">
    <property type="component" value="Unassembled WGS sequence"/>
</dbReference>
<evidence type="ECO:0008006" key="4">
    <source>
        <dbReference type="Google" id="ProtNLM"/>
    </source>
</evidence>
<evidence type="ECO:0000256" key="1">
    <source>
        <dbReference type="SAM" id="Phobius"/>
    </source>
</evidence>
<keyword evidence="3" id="KW-1185">Reference proteome</keyword>
<feature type="transmembrane region" description="Helical" evidence="1">
    <location>
        <begin position="1468"/>
        <end position="1489"/>
    </location>
</feature>
<gene>
    <name evidence="2" type="ORF">PSON_ATCC_30995.1.T0800133</name>
</gene>
<accession>A0A8S1PK15</accession>
<keyword evidence="1" id="KW-1133">Transmembrane helix</keyword>
<feature type="transmembrane region" description="Helical" evidence="1">
    <location>
        <begin position="310"/>
        <end position="331"/>
    </location>
</feature>
<feature type="transmembrane region" description="Helical" evidence="1">
    <location>
        <begin position="250"/>
        <end position="272"/>
    </location>
</feature>
<name>A0A8S1PK15_9CILI</name>
<keyword evidence="1" id="KW-0812">Transmembrane</keyword>
<dbReference type="EMBL" id="CAJJDN010000080">
    <property type="protein sequence ID" value="CAD8103515.1"/>
    <property type="molecule type" value="Genomic_DNA"/>
</dbReference>
<comment type="caution">
    <text evidence="2">The sequence shown here is derived from an EMBL/GenBank/DDBJ whole genome shotgun (WGS) entry which is preliminary data.</text>
</comment>
<feature type="transmembrane region" description="Helical" evidence="1">
    <location>
        <begin position="1154"/>
        <end position="1173"/>
    </location>
</feature>
<feature type="transmembrane region" description="Helical" evidence="1">
    <location>
        <begin position="96"/>
        <end position="117"/>
    </location>
</feature>
<proteinExistence type="predicted"/>
<sequence length="1745" mass="206689">MKEKNITNIPKFKKKLMTQFIEFSLQFRILFEDDIIQIPPLIFSFTIILSYLQEISFLFENYDLTDNGSFSFIRCLIIISKFTRPYQILDEKFFRFSYTIPFVINLIYYLLMFKLFITYKLEKSRNLKLLEMFYQQNRFFIILMTIMTYIQAFLFHLIFVNQIELTVISISYNSILNDINIGNLVFAIITLIIVIINMIVQMICNLEFNQISKQNFSVLQQGFCLHWQQMSILLIILINQLNTDFRIKFYLIFTLLILKLIFSVQSQLLYFISLFKKAYIEFIGLTAQFTFLIILLIFQIQQNDFNNKDSLLFIISYPLLIQIVLNSFQAFHERIITNRKNTLNPYELQYKIAEIFLRYGVICCSQIKNKQQMAYIYNFYIIHKETCSSNLCQCCSSNLTFEQIITLFLKEQIQQFGQVINELKDQPFRQSMFLRYLSYISYLGHNTKAFQQSNIQTYNESEISSRLSLYGNQRSETQKVESSHSLEKKSYSQQRQRNDLENDEFIRIKIINLSFINQIKLKLLQDYIKKSMNNGLRKQSIMQENLEHAVNLFLTSETANQRLKEKIITSLNRKRQYFNNILSNTGSIFSNSKNLLIKFKKIENELLKLYDQFPSRKMQALNTFLQAELMNNYFSAYKLNTVASISDEKLLKMQSQISIDLFSSKLDYIIFGFDQKSHYLQIQSTSNLIHQFFGYTQEQFKQMNFIEAILPQGFELIHQKLIQNFLQTGESKFYKQINLSFCRTTNKCIKPIDFFFDINLSNFEDLKFVAFLQDTQISSAFILCCENNRIQCMTKNIGQKLGYEQKYNYDLVDLLYKQQINKLFPRFNNIYESFLTKASIIQKYQQEQNNFDDKQTNYDESDSQIQMIVPNVQIFEKKTQINWDQNDHISQLTADVVFHLRNIKQELFSYLIVEIRDAKKFIQTEFSTPFQTEIPLSTNNNLEYLAQLTDMDNNFDIIEDQESFCINPPKALELLENYEKDTYHFGQRLKINQNVNNSNSQLIYPNISIALASPKDSASRLIDEKQDVSLQQINNTVQKNNKNKQHYFSALDQKEDYESSHFISSIKENKQMNKNLEQQIQIEQIDKDLQDNIKQQMQIKNQINDSSLIQQIEDVSDSSSLAGIKKSKFSKRYELIQKIISSKKFSLNFLNMKYMLTLMFLNFLVFGSIETFYSNSDLLQFLKELDLLQIKANIIGPIDNYIVGQNAVTNYATLYQENYLTREEAFQKAIYANNEINYTFYELKTSFENQLQNPYLDPFFEDRYVTVKMADYPNTIEYTIRLREAIQLELEASLNFIKTDFLFNQNIDYTQGHFTYLFKNFIPLRQLCQELNQEMLLYSTTRASLVSQNWYQLLIPIVIIGGLLLIVCILFYKYYLQQYDQFLELFSYLDIVWLQRDIDRYRGYASLLMKDSDVLFKYQFDLDAKEIFLINEEMKKDKIAQNQTYQRDKQNTQGFVGIQQKMQQLPSIFSFATIYGICFVFCFISNSLAQNYYTKYPESTRFFNLLSDLSMASSGVFSMREISYTIKAEVSHIYFFSDKNATEFINVFLEHIKIIDNFLEVFQNFDSSGYITSDHFISDFYNLMAEDICTYLPEYKRESSQQHCDSALDGVMRRGMLETLNKVRSNIYNEYESSNHFQVELIELESDLEIGLISYDDLNALRDQFQVQLTDTTNELISELSLINISFIVFILISIFTLLTLVEQYFKWEFNLVKNFVILLPQTSLFLDIQLDRNLRQMVVQEDLI</sequence>
<reference evidence="2" key="1">
    <citation type="submission" date="2021-01" db="EMBL/GenBank/DDBJ databases">
        <authorList>
            <consortium name="Genoscope - CEA"/>
            <person name="William W."/>
        </authorList>
    </citation>
    <scope>NUCLEOTIDE SEQUENCE</scope>
</reference>
<dbReference type="PANTHER" id="PTHR31600:SF2">
    <property type="entry name" value="GAMETE ENRICHED GENE 10 PROTEIN-RELATED"/>
    <property type="match status" value="1"/>
</dbReference>
<feature type="transmembrane region" description="Helical" evidence="1">
    <location>
        <begin position="279"/>
        <end position="298"/>
    </location>
</feature>
<feature type="transmembrane region" description="Helical" evidence="1">
    <location>
        <begin position="1350"/>
        <end position="1372"/>
    </location>
</feature>
<feature type="transmembrane region" description="Helical" evidence="1">
    <location>
        <begin position="179"/>
        <end position="204"/>
    </location>
</feature>
<feature type="transmembrane region" description="Helical" evidence="1">
    <location>
        <begin position="216"/>
        <end position="238"/>
    </location>
</feature>
<keyword evidence="1" id="KW-0472">Membrane</keyword>
<dbReference type="InterPro" id="IPR052994">
    <property type="entry name" value="Tiny_macrocysts_regulators"/>
</dbReference>
<dbReference type="PANTHER" id="PTHR31600">
    <property type="entry name" value="TINY MACROCYSTS PROTEIN B-RELATED"/>
    <property type="match status" value="1"/>
</dbReference>
<evidence type="ECO:0000313" key="2">
    <source>
        <dbReference type="EMBL" id="CAD8103515.1"/>
    </source>
</evidence>
<feature type="transmembrane region" description="Helical" evidence="1">
    <location>
        <begin position="1682"/>
        <end position="1702"/>
    </location>
</feature>